<dbReference type="PANTHER" id="PTHR30203:SF30">
    <property type="entry name" value="OUTER MEMBRANE PROTEIN-RELATED"/>
    <property type="match status" value="1"/>
</dbReference>
<keyword evidence="2" id="KW-0449">Lipoprotein</keyword>
<evidence type="ECO:0000256" key="2">
    <source>
        <dbReference type="RuleBase" id="RU362097"/>
    </source>
</evidence>
<reference evidence="3" key="2">
    <citation type="journal article" date="2021" name="PeerJ">
        <title>Extensive microbial diversity within the chicken gut microbiome revealed by metagenomics and culture.</title>
        <authorList>
            <person name="Gilroy R."/>
            <person name="Ravi A."/>
            <person name="Getino M."/>
            <person name="Pursley I."/>
            <person name="Horton D.L."/>
            <person name="Alikhan N.F."/>
            <person name="Baker D."/>
            <person name="Gharbi K."/>
            <person name="Hall N."/>
            <person name="Watson M."/>
            <person name="Adriaenssens E.M."/>
            <person name="Foster-Nyarko E."/>
            <person name="Jarju S."/>
            <person name="Secka A."/>
            <person name="Antonio M."/>
            <person name="Oren A."/>
            <person name="Chaudhuri R.R."/>
            <person name="La Ragione R."/>
            <person name="Hildebrand F."/>
            <person name="Pallen M.J."/>
        </authorList>
    </citation>
    <scope>NUCLEOTIDE SEQUENCE</scope>
    <source>
        <strain evidence="3">CHK154-7741</strain>
    </source>
</reference>
<dbReference type="PANTHER" id="PTHR30203">
    <property type="entry name" value="OUTER MEMBRANE CATION EFFLUX PROTEIN"/>
    <property type="match status" value="1"/>
</dbReference>
<proteinExistence type="inferred from homology"/>
<dbReference type="InterPro" id="IPR010131">
    <property type="entry name" value="MdtP/NodT-like"/>
</dbReference>
<comment type="similarity">
    <text evidence="1 2">Belongs to the outer membrane factor (OMF) (TC 1.B.17) family.</text>
</comment>
<reference evidence="3" key="1">
    <citation type="submission" date="2020-10" db="EMBL/GenBank/DDBJ databases">
        <authorList>
            <person name="Gilroy R."/>
        </authorList>
    </citation>
    <scope>NUCLEOTIDE SEQUENCE</scope>
    <source>
        <strain evidence="3">CHK154-7741</strain>
    </source>
</reference>
<keyword evidence="2" id="KW-0472">Membrane</keyword>
<organism evidence="3 4">
    <name type="scientific">Candidatus Limenecus avicola</name>
    <dbReference type="NCBI Taxonomy" id="2840847"/>
    <lineage>
        <taxon>Bacteria</taxon>
        <taxon>Bacillati</taxon>
        <taxon>Bacillota</taxon>
        <taxon>Clostridia</taxon>
        <taxon>Eubacteriales</taxon>
        <taxon>Clostridiaceae</taxon>
        <taxon>Clostridiaceae incertae sedis</taxon>
        <taxon>Candidatus Limenecus</taxon>
    </lineage>
</organism>
<dbReference type="Pfam" id="PF02321">
    <property type="entry name" value="OEP"/>
    <property type="match status" value="2"/>
</dbReference>
<protein>
    <submittedName>
        <fullName evidence="3">Efflux transporter outer membrane subunit</fullName>
    </submittedName>
</protein>
<dbReference type="AlphaFoldDB" id="A0A9D1MYZ1"/>
<dbReference type="Proteomes" id="UP000886748">
    <property type="component" value="Unassembled WGS sequence"/>
</dbReference>
<keyword evidence="2" id="KW-0812">Transmembrane</keyword>
<keyword evidence="2" id="KW-0564">Palmitate</keyword>
<comment type="subcellular location">
    <subcellularLocation>
        <location evidence="2">Cell membrane</location>
        <topology evidence="2">Lipid-anchor</topology>
    </subcellularLocation>
</comment>
<dbReference type="Gene3D" id="2.20.200.10">
    <property type="entry name" value="Outer membrane efflux proteins (OEP)"/>
    <property type="match status" value="1"/>
</dbReference>
<gene>
    <name evidence="3" type="ORF">IAD26_01440</name>
</gene>
<accession>A0A9D1MYZ1</accession>
<keyword evidence="2" id="KW-0732">Signal</keyword>
<keyword evidence="2" id="KW-1134">Transmembrane beta strand</keyword>
<dbReference type="Gene3D" id="1.20.1600.10">
    <property type="entry name" value="Outer membrane efflux proteins (OEP)"/>
    <property type="match status" value="1"/>
</dbReference>
<name>A0A9D1MYZ1_9CLOT</name>
<evidence type="ECO:0000313" key="4">
    <source>
        <dbReference type="Proteomes" id="UP000886748"/>
    </source>
</evidence>
<feature type="chain" id="PRO_5039755762" evidence="2">
    <location>
        <begin position="27"/>
        <end position="462"/>
    </location>
</feature>
<dbReference type="InterPro" id="IPR003423">
    <property type="entry name" value="OMP_efflux"/>
</dbReference>
<dbReference type="GO" id="GO:0015562">
    <property type="term" value="F:efflux transmembrane transporter activity"/>
    <property type="evidence" value="ECO:0007669"/>
    <property type="project" value="InterPro"/>
</dbReference>
<dbReference type="EMBL" id="DVOD01000013">
    <property type="protein sequence ID" value="HIU91777.1"/>
    <property type="molecule type" value="Genomic_DNA"/>
</dbReference>
<dbReference type="NCBIfam" id="TIGR01845">
    <property type="entry name" value="outer_NodT"/>
    <property type="match status" value="1"/>
</dbReference>
<dbReference type="GO" id="GO:0005886">
    <property type="term" value="C:plasma membrane"/>
    <property type="evidence" value="ECO:0007669"/>
    <property type="project" value="UniProtKB-SubCell"/>
</dbReference>
<evidence type="ECO:0000313" key="3">
    <source>
        <dbReference type="EMBL" id="HIU91777.1"/>
    </source>
</evidence>
<dbReference type="SUPFAM" id="SSF56954">
    <property type="entry name" value="Outer membrane efflux proteins (OEP)"/>
    <property type="match status" value="1"/>
</dbReference>
<sequence>MLANIVKKIVCSVIIIPYLLNFPFSAATARADMVQTKIICRVNAVNINWWDNFSDEYLKDYIYKALERNHDLRKAALKTEEYRELVKVTMSKEFPTLQFSPTFARIKTAQNTIFDIETAALRSNLYVLPLFATYEADIFLKNHDKTKSKRKEYEAKQYEEKAADIAMAADVASLYINILKLDKVIKTQEKVTKIREKIWLLTKDRHLAGLASVYDVTYSDKLHTQAQINLTDLKRQRSLLLHRFAVYIDECPSQAGSLKRGSFDKLEFKGEIPDCISSDVVVSRPDLMKAEADLKKAKIDIRVARKEFLPTIPIFGSAGYNAMLLKDVFNWANIFGLVGVVAMQKLYTGGLLTANLKISKIKYEQLFEAYKQADLTAIQEINDSMCMIKFDTQKDNANMKKVKLESHNFKLIEERYKAGIISYLDMIQFQETLLSLQTEKDNSKAQRLVDYITLYKATGAAL</sequence>
<comment type="caution">
    <text evidence="3">The sequence shown here is derived from an EMBL/GenBank/DDBJ whole genome shotgun (WGS) entry which is preliminary data.</text>
</comment>
<feature type="signal peptide" evidence="2">
    <location>
        <begin position="1"/>
        <end position="26"/>
    </location>
</feature>
<evidence type="ECO:0000256" key="1">
    <source>
        <dbReference type="ARBA" id="ARBA00007613"/>
    </source>
</evidence>